<accession>A0A840FEN4</accession>
<feature type="domain" description="Ice-binding protein C-terminal" evidence="2">
    <location>
        <begin position="181"/>
        <end position="206"/>
    </location>
</feature>
<dbReference type="EMBL" id="JACIEV010000005">
    <property type="protein sequence ID" value="MBB4154194.1"/>
    <property type="molecule type" value="Genomic_DNA"/>
</dbReference>
<evidence type="ECO:0000256" key="1">
    <source>
        <dbReference type="SAM" id="SignalP"/>
    </source>
</evidence>
<keyword evidence="4" id="KW-1185">Reference proteome</keyword>
<dbReference type="AlphaFoldDB" id="A0A840FEN4"/>
<name>A0A840FEN4_9SPHN</name>
<proteinExistence type="predicted"/>
<reference evidence="3 4" key="1">
    <citation type="submission" date="2020-08" db="EMBL/GenBank/DDBJ databases">
        <title>Genomic Encyclopedia of Type Strains, Phase IV (KMG-IV): sequencing the most valuable type-strain genomes for metagenomic binning, comparative biology and taxonomic classification.</title>
        <authorList>
            <person name="Goeker M."/>
        </authorList>
    </citation>
    <scope>NUCLEOTIDE SEQUENCE [LARGE SCALE GENOMIC DNA]</scope>
    <source>
        <strain evidence="3 4">YC6723</strain>
    </source>
</reference>
<comment type="caution">
    <text evidence="3">The sequence shown here is derived from an EMBL/GenBank/DDBJ whole genome shotgun (WGS) entry which is preliminary data.</text>
</comment>
<dbReference type="InterPro" id="IPR013424">
    <property type="entry name" value="Ice-binding_C"/>
</dbReference>
<sequence length="214" mass="22258">MKTAVTALLVGASLLASAQANAAEYLLYTVYGTGTVNVDRGFPSGDRTNFSTTRDTVFQFLLPASAAGSLSTSSGFYDRQTNQVSVTASSTQLLFTSGQSSEQFAANVQFGARVSICGDFSNGLPAQSFVADSTCSSGSSSFSAGSAGLTTSINYSGNVARVSVDRITGENLRVGLIAVPDVPEPATWAMMLVGFGMIAATARYRRRSTKIAYA</sequence>
<dbReference type="Proteomes" id="UP000529795">
    <property type="component" value="Unassembled WGS sequence"/>
</dbReference>
<keyword evidence="1" id="KW-0732">Signal</keyword>
<evidence type="ECO:0000313" key="4">
    <source>
        <dbReference type="Proteomes" id="UP000529795"/>
    </source>
</evidence>
<gene>
    <name evidence="3" type="ORF">GGQ80_002104</name>
</gene>
<feature type="signal peptide" evidence="1">
    <location>
        <begin position="1"/>
        <end position="22"/>
    </location>
</feature>
<feature type="chain" id="PRO_5032866728" description="Ice-binding protein C-terminal domain-containing protein" evidence="1">
    <location>
        <begin position="23"/>
        <end position="214"/>
    </location>
</feature>
<dbReference type="NCBIfam" id="NF035944">
    <property type="entry name" value="PEPxxWA-CTERM"/>
    <property type="match status" value="1"/>
</dbReference>
<evidence type="ECO:0000313" key="3">
    <source>
        <dbReference type="EMBL" id="MBB4154194.1"/>
    </source>
</evidence>
<evidence type="ECO:0000259" key="2">
    <source>
        <dbReference type="Pfam" id="PF07589"/>
    </source>
</evidence>
<dbReference type="Pfam" id="PF07589">
    <property type="entry name" value="PEP-CTERM"/>
    <property type="match status" value="1"/>
</dbReference>
<dbReference type="NCBIfam" id="TIGR02595">
    <property type="entry name" value="PEP_CTERM"/>
    <property type="match status" value="1"/>
</dbReference>
<organism evidence="3 4">
    <name type="scientific">Sphingomonas jinjuensis</name>
    <dbReference type="NCBI Taxonomy" id="535907"/>
    <lineage>
        <taxon>Bacteria</taxon>
        <taxon>Pseudomonadati</taxon>
        <taxon>Pseudomonadota</taxon>
        <taxon>Alphaproteobacteria</taxon>
        <taxon>Sphingomonadales</taxon>
        <taxon>Sphingomonadaceae</taxon>
        <taxon>Sphingomonas</taxon>
    </lineage>
</organism>
<dbReference type="RefSeq" id="WP_183984478.1">
    <property type="nucleotide sequence ID" value="NZ_JACIEV010000005.1"/>
</dbReference>
<protein>
    <recommendedName>
        <fullName evidence="2">Ice-binding protein C-terminal domain-containing protein</fullName>
    </recommendedName>
</protein>